<keyword evidence="2" id="KW-0812">Transmembrane</keyword>
<comment type="caution">
    <text evidence="3">The sequence shown here is derived from an EMBL/GenBank/DDBJ whole genome shotgun (WGS) entry which is preliminary data.</text>
</comment>
<keyword evidence="2" id="KW-0472">Membrane</keyword>
<dbReference type="EMBL" id="JAEDAM010000010">
    <property type="protein sequence ID" value="MBS8121702.1"/>
    <property type="molecule type" value="Genomic_DNA"/>
</dbReference>
<feature type="transmembrane region" description="Helical" evidence="2">
    <location>
        <begin position="13"/>
        <end position="34"/>
    </location>
</feature>
<evidence type="ECO:0000313" key="4">
    <source>
        <dbReference type="Proteomes" id="UP000680365"/>
    </source>
</evidence>
<organism evidence="3 4">
    <name type="scientific">Candidatus Vampirococcus lugosii</name>
    <dbReference type="NCBI Taxonomy" id="2789015"/>
    <lineage>
        <taxon>Bacteria</taxon>
        <taxon>Candidatus Absconditibacteriota</taxon>
        <taxon>Vampirococcus</taxon>
    </lineage>
</organism>
<gene>
    <name evidence="3" type="ORF">VAMP_16n212</name>
</gene>
<dbReference type="Proteomes" id="UP000680365">
    <property type="component" value="Unassembled WGS sequence"/>
</dbReference>
<reference evidence="3 4" key="1">
    <citation type="journal article" date="2021" name="Nat. Commun.">
        <title>Reductive evolution and unique predatory mode in the CPR bacterium Vampirococcus lugosii.</title>
        <authorList>
            <person name="Moreira D."/>
            <person name="Zivanovic Y."/>
            <person name="Lopez-Archilla A.I."/>
            <person name="Iniesto M."/>
            <person name="Lopez-Garcia P."/>
        </authorList>
    </citation>
    <scope>NUCLEOTIDE SEQUENCE [LARGE SCALE GENOMIC DNA]</scope>
    <source>
        <strain evidence="3">Chiprana</strain>
    </source>
</reference>
<evidence type="ECO:0000256" key="2">
    <source>
        <dbReference type="SAM" id="Phobius"/>
    </source>
</evidence>
<protein>
    <submittedName>
        <fullName evidence="3">Uncharacterized protein</fullName>
    </submittedName>
</protein>
<accession>A0ABS5QKH1</accession>
<name>A0ABS5QKH1_9BACT</name>
<feature type="coiled-coil region" evidence="1">
    <location>
        <begin position="329"/>
        <end position="356"/>
    </location>
</feature>
<keyword evidence="1" id="KW-0175">Coiled coil</keyword>
<keyword evidence="2" id="KW-1133">Transmembrane helix</keyword>
<proteinExistence type="predicted"/>
<evidence type="ECO:0000256" key="1">
    <source>
        <dbReference type="SAM" id="Coils"/>
    </source>
</evidence>
<sequence length="413" mass="48672">MINNFFKKFYEKYFSYVFWGLLLVFVVIFFVLFFNKENITNDEKVVAQGDDSNIKSHDFVNILNKNLADKQITNKKGLIENYCNTIFSDELELIDGFQNMTFYYTPKKSIFLHALCSHLEDFDESKFDETFLNYINDGYLDDILDEPACEYDEENDMSGCRFSYFLPKIFGNIINEVSNVKLASILGISDEDIDDSIEEFSNIYFGESEDIGCDGKYYLYNQDIDDLETMHCQHPDTYEYFSKYLQEILELLTSSKILNPFEIIEAEVENEECQLNFDSDLIVCSLLTNDYQRENLKNLLLNELMFYNLFITYFLQNGDNSSVTEFKVGANISDNIKDLGAEIKALENEISVSQESINRTWDMLQNIYFTFPTHIGFMAYREDLIRFRNEFAKVYTPIHQMYSRFRNVQDTRR</sequence>
<dbReference type="RefSeq" id="WP_213348481.1">
    <property type="nucleotide sequence ID" value="NZ_JAEDAM010000010.1"/>
</dbReference>
<keyword evidence="4" id="KW-1185">Reference proteome</keyword>
<evidence type="ECO:0000313" key="3">
    <source>
        <dbReference type="EMBL" id="MBS8121702.1"/>
    </source>
</evidence>